<dbReference type="Gene3D" id="3.40.50.1110">
    <property type="entry name" value="SGNH hydrolase"/>
    <property type="match status" value="1"/>
</dbReference>
<comment type="similarity">
    <text evidence="1">Belongs to the 'GDSL' lipolytic enzyme family.</text>
</comment>
<proteinExistence type="inferred from homology"/>
<dbReference type="GO" id="GO:0016788">
    <property type="term" value="F:hydrolase activity, acting on ester bonds"/>
    <property type="evidence" value="ECO:0007669"/>
    <property type="project" value="InterPro"/>
</dbReference>
<evidence type="ECO:0008006" key="6">
    <source>
        <dbReference type="Google" id="ProtNLM"/>
    </source>
</evidence>
<evidence type="ECO:0000256" key="1">
    <source>
        <dbReference type="ARBA" id="ARBA00008668"/>
    </source>
</evidence>
<organism evidence="4 5">
    <name type="scientific">Escallonia herrerae</name>
    <dbReference type="NCBI Taxonomy" id="1293975"/>
    <lineage>
        <taxon>Eukaryota</taxon>
        <taxon>Viridiplantae</taxon>
        <taxon>Streptophyta</taxon>
        <taxon>Embryophyta</taxon>
        <taxon>Tracheophyta</taxon>
        <taxon>Spermatophyta</taxon>
        <taxon>Magnoliopsida</taxon>
        <taxon>eudicotyledons</taxon>
        <taxon>Gunneridae</taxon>
        <taxon>Pentapetalae</taxon>
        <taxon>asterids</taxon>
        <taxon>campanulids</taxon>
        <taxon>Escalloniales</taxon>
        <taxon>Escalloniaceae</taxon>
        <taxon>Escallonia</taxon>
    </lineage>
</organism>
<dbReference type="SUPFAM" id="SSF52266">
    <property type="entry name" value="SGNH hydrolase"/>
    <property type="match status" value="1"/>
</dbReference>
<name>A0AA88W374_9ASTE</name>
<protein>
    <recommendedName>
        <fullName evidence="6">GDSL esterase/lipase APG</fullName>
    </recommendedName>
</protein>
<evidence type="ECO:0000313" key="4">
    <source>
        <dbReference type="EMBL" id="KAK3018940.1"/>
    </source>
</evidence>
<dbReference type="InterPro" id="IPR036514">
    <property type="entry name" value="SGNH_hydro_sf"/>
</dbReference>
<gene>
    <name evidence="4" type="ORF">RJ639_003537</name>
</gene>
<dbReference type="PANTHER" id="PTHR45642:SF35">
    <property type="entry name" value="GDSL ESTERASE_LIPASE APG"/>
    <property type="match status" value="1"/>
</dbReference>
<comment type="caution">
    <text evidence="4">The sequence shown here is derived from an EMBL/GenBank/DDBJ whole genome shotgun (WGS) entry which is preliminary data.</text>
</comment>
<feature type="compositionally biased region" description="Polar residues" evidence="2">
    <location>
        <begin position="88"/>
        <end position="97"/>
    </location>
</feature>
<feature type="compositionally biased region" description="Basic and acidic residues" evidence="2">
    <location>
        <begin position="111"/>
        <end position="122"/>
    </location>
</feature>
<dbReference type="PANTHER" id="PTHR45642">
    <property type="entry name" value="GDSL ESTERASE/LIPASE EXL3"/>
    <property type="match status" value="1"/>
</dbReference>
<dbReference type="GO" id="GO:0048046">
    <property type="term" value="C:apoplast"/>
    <property type="evidence" value="ECO:0007669"/>
    <property type="project" value="TreeGrafter"/>
</dbReference>
<dbReference type="EMBL" id="JAVXUP010000908">
    <property type="protein sequence ID" value="KAK3018940.1"/>
    <property type="molecule type" value="Genomic_DNA"/>
</dbReference>
<dbReference type="InterPro" id="IPR050592">
    <property type="entry name" value="GDSL_lipolytic_enzyme"/>
</dbReference>
<keyword evidence="3" id="KW-0732">Signal</keyword>
<feature type="region of interest" description="Disordered" evidence="2">
    <location>
        <begin position="85"/>
        <end position="148"/>
    </location>
</feature>
<evidence type="ECO:0000256" key="3">
    <source>
        <dbReference type="SAM" id="SignalP"/>
    </source>
</evidence>
<feature type="chain" id="PRO_5041721346" description="GDSL esterase/lipase APG" evidence="3">
    <location>
        <begin position="31"/>
        <end position="618"/>
    </location>
</feature>
<evidence type="ECO:0000256" key="2">
    <source>
        <dbReference type="SAM" id="MobiDB-lite"/>
    </source>
</evidence>
<dbReference type="AlphaFoldDB" id="A0AA88W374"/>
<feature type="compositionally biased region" description="Acidic residues" evidence="2">
    <location>
        <begin position="123"/>
        <end position="139"/>
    </location>
</feature>
<dbReference type="Pfam" id="PF00657">
    <property type="entry name" value="Lipase_GDSL"/>
    <property type="match status" value="1"/>
</dbReference>
<sequence>MATHSSSSASALVAIIVFMIVLSPVLPSEAAGLTSRAGDYDDGLALKKKKREKRRGELPIDHDDQASIKQSTAVAFLRFEARDRHGGNFTSSNTSGVNYALRGSPETTEPDLLRDGSPRCEDKEGDELNMEGEELDITESEPLSEGGKESGVVMEGEMLDITESAHLSEQVKESGLGMGNYDVGQDVESTLATCPDNYETGDFVTSNAKPHNINICESSVLSPKSELKVSAVENGSDSLPFKAARLSNRERLLLRKQALQMKKRPVLAIETHMPSSYKMGVCCRGAWVLIFALAAVATSGNAQTLVPAVITFGDSAMLGTMTISPPFSRLTIHHMGGISSIINLLEADTLGFTTYPPAYLSPQASGKNLLIGANFASAASGYDDKTAFLNHAISLSQQLQYYKEYQAKLAKVAGSSKAASIIKDGLYLVSFGSSDFLQNYYVNPFINKVYTPDQYSSYLVGIFQSFITDLHGLGARRIGVTSLPPLGCLPAARTLFGFTEKGCVSRINTDAQGFNKKVNSAATQLPKQLPGLKLVIFDIFKPLYDIVASPSSQGFVEAMKGCCGSGTVETTSFLCNPKTPGTCSNASQYVFWDSVHPSQAANQILADSLLLQGINLIG</sequence>
<accession>A0AA88W374</accession>
<dbReference type="CDD" id="cd01837">
    <property type="entry name" value="SGNH_plant_lipase_like"/>
    <property type="match status" value="1"/>
</dbReference>
<dbReference type="Proteomes" id="UP001188597">
    <property type="component" value="Unassembled WGS sequence"/>
</dbReference>
<dbReference type="InterPro" id="IPR001087">
    <property type="entry name" value="GDSL"/>
</dbReference>
<feature type="signal peptide" evidence="3">
    <location>
        <begin position="1"/>
        <end position="30"/>
    </location>
</feature>
<keyword evidence="5" id="KW-1185">Reference proteome</keyword>
<reference evidence="4" key="1">
    <citation type="submission" date="2022-12" db="EMBL/GenBank/DDBJ databases">
        <title>Draft genome assemblies for two species of Escallonia (Escalloniales).</title>
        <authorList>
            <person name="Chanderbali A."/>
            <person name="Dervinis C."/>
            <person name="Anghel I."/>
            <person name="Soltis D."/>
            <person name="Soltis P."/>
            <person name="Zapata F."/>
        </authorList>
    </citation>
    <scope>NUCLEOTIDE SEQUENCE</scope>
    <source>
        <strain evidence="4">UCBG64.0493</strain>
        <tissue evidence="4">Leaf</tissue>
    </source>
</reference>
<evidence type="ECO:0000313" key="5">
    <source>
        <dbReference type="Proteomes" id="UP001188597"/>
    </source>
</evidence>
<dbReference type="InterPro" id="IPR035669">
    <property type="entry name" value="SGNH_plant_lipase-like"/>
</dbReference>